<gene>
    <name evidence="1" type="ORF">Ccrd_024287</name>
</gene>
<feature type="non-terminal residue" evidence="1">
    <location>
        <position position="34"/>
    </location>
</feature>
<keyword evidence="2" id="KW-1185">Reference proteome</keyword>
<evidence type="ECO:0000313" key="1">
    <source>
        <dbReference type="EMBL" id="KVD98106.1"/>
    </source>
</evidence>
<sequence>MFSVWLCNLQSIQLSLWLLSSSSIRCSVRLDVFF</sequence>
<dbReference type="EMBL" id="LEKV01012597">
    <property type="protein sequence ID" value="KVD98106.1"/>
    <property type="molecule type" value="Genomic_DNA"/>
</dbReference>
<dbReference type="Proteomes" id="UP000243975">
    <property type="component" value="Unassembled WGS sequence"/>
</dbReference>
<proteinExistence type="predicted"/>
<organism evidence="1 2">
    <name type="scientific">Cynara cardunculus var. scolymus</name>
    <name type="common">Globe artichoke</name>
    <name type="synonym">Cynara scolymus</name>
    <dbReference type="NCBI Taxonomy" id="59895"/>
    <lineage>
        <taxon>Eukaryota</taxon>
        <taxon>Viridiplantae</taxon>
        <taxon>Streptophyta</taxon>
        <taxon>Embryophyta</taxon>
        <taxon>Tracheophyta</taxon>
        <taxon>Spermatophyta</taxon>
        <taxon>Magnoliopsida</taxon>
        <taxon>eudicotyledons</taxon>
        <taxon>Gunneridae</taxon>
        <taxon>Pentapetalae</taxon>
        <taxon>asterids</taxon>
        <taxon>campanulids</taxon>
        <taxon>Asterales</taxon>
        <taxon>Asteraceae</taxon>
        <taxon>Carduoideae</taxon>
        <taxon>Cardueae</taxon>
        <taxon>Carduinae</taxon>
        <taxon>Cynara</taxon>
    </lineage>
</organism>
<reference evidence="1 2" key="1">
    <citation type="journal article" date="2016" name="Sci. Rep.">
        <title>The genome sequence of the outbreeding globe artichoke constructed de novo incorporating a phase-aware low-pass sequencing strategy of F1 progeny.</title>
        <authorList>
            <person name="Scaglione D."/>
            <person name="Reyes-Chin-Wo S."/>
            <person name="Acquadro A."/>
            <person name="Froenicke L."/>
            <person name="Portis E."/>
            <person name="Beitel C."/>
            <person name="Tirone M."/>
            <person name="Mauro R."/>
            <person name="Lo Monaco A."/>
            <person name="Mauromicale G."/>
            <person name="Faccioli P."/>
            <person name="Cattivelli L."/>
            <person name="Rieseberg L."/>
            <person name="Michelmore R."/>
            <person name="Lanteri S."/>
        </authorList>
    </citation>
    <scope>NUCLEOTIDE SEQUENCE [LARGE SCALE GENOMIC DNA]</scope>
    <source>
        <strain evidence="1">2C</strain>
    </source>
</reference>
<accession>A0A103D577</accession>
<protein>
    <submittedName>
        <fullName evidence="1">Uncharacterized protein</fullName>
    </submittedName>
</protein>
<evidence type="ECO:0000313" key="2">
    <source>
        <dbReference type="Proteomes" id="UP000243975"/>
    </source>
</evidence>
<dbReference type="Gramene" id="KVD98106">
    <property type="protein sequence ID" value="KVD98106"/>
    <property type="gene ID" value="Ccrd_024287"/>
</dbReference>
<name>A0A103D577_CYNCS</name>
<comment type="caution">
    <text evidence="1">The sequence shown here is derived from an EMBL/GenBank/DDBJ whole genome shotgun (WGS) entry which is preliminary data.</text>
</comment>
<dbReference type="AlphaFoldDB" id="A0A103D577"/>